<sequence>MTDELIEVKRPSLHLSADEKYNTVLSFQSKDLSHDSVFDNEHQNHFYFTIRTVFIQECLKSLEADIVGLVNPAN</sequence>
<protein>
    <submittedName>
        <fullName evidence="1">Uncharacterized protein</fullName>
    </submittedName>
</protein>
<proteinExistence type="predicted"/>
<name>A0AAN8X8D2_HALRR</name>
<evidence type="ECO:0000313" key="1">
    <source>
        <dbReference type="EMBL" id="KAK7073879.1"/>
    </source>
</evidence>
<dbReference type="Proteomes" id="UP001381693">
    <property type="component" value="Unassembled WGS sequence"/>
</dbReference>
<accession>A0AAN8X8D2</accession>
<gene>
    <name evidence="1" type="ORF">SK128_015957</name>
</gene>
<comment type="caution">
    <text evidence="1">The sequence shown here is derived from an EMBL/GenBank/DDBJ whole genome shotgun (WGS) entry which is preliminary data.</text>
</comment>
<organism evidence="1 2">
    <name type="scientific">Halocaridina rubra</name>
    <name type="common">Hawaiian red shrimp</name>
    <dbReference type="NCBI Taxonomy" id="373956"/>
    <lineage>
        <taxon>Eukaryota</taxon>
        <taxon>Metazoa</taxon>
        <taxon>Ecdysozoa</taxon>
        <taxon>Arthropoda</taxon>
        <taxon>Crustacea</taxon>
        <taxon>Multicrustacea</taxon>
        <taxon>Malacostraca</taxon>
        <taxon>Eumalacostraca</taxon>
        <taxon>Eucarida</taxon>
        <taxon>Decapoda</taxon>
        <taxon>Pleocyemata</taxon>
        <taxon>Caridea</taxon>
        <taxon>Atyoidea</taxon>
        <taxon>Atyidae</taxon>
        <taxon>Halocaridina</taxon>
    </lineage>
</organism>
<evidence type="ECO:0000313" key="2">
    <source>
        <dbReference type="Proteomes" id="UP001381693"/>
    </source>
</evidence>
<reference evidence="1 2" key="1">
    <citation type="submission" date="2023-11" db="EMBL/GenBank/DDBJ databases">
        <title>Halocaridina rubra genome assembly.</title>
        <authorList>
            <person name="Smith C."/>
        </authorList>
    </citation>
    <scope>NUCLEOTIDE SEQUENCE [LARGE SCALE GENOMIC DNA]</scope>
    <source>
        <strain evidence="1">EP-1</strain>
        <tissue evidence="1">Whole</tissue>
    </source>
</reference>
<keyword evidence="2" id="KW-1185">Reference proteome</keyword>
<dbReference type="AlphaFoldDB" id="A0AAN8X8D2"/>
<dbReference type="EMBL" id="JAXCGZ010011984">
    <property type="protein sequence ID" value="KAK7073879.1"/>
    <property type="molecule type" value="Genomic_DNA"/>
</dbReference>